<feature type="domain" description="Response regulatory" evidence="6">
    <location>
        <begin position="32"/>
        <end position="159"/>
    </location>
</feature>
<protein>
    <submittedName>
        <fullName evidence="7">Response regulator 4</fullName>
    </submittedName>
</protein>
<evidence type="ECO:0000256" key="3">
    <source>
        <dbReference type="ARBA" id="ARBA00023163"/>
    </source>
</evidence>
<dbReference type="PANTHER" id="PTHR43874">
    <property type="entry name" value="TWO-COMPONENT RESPONSE REGULATOR"/>
    <property type="match status" value="1"/>
</dbReference>
<gene>
    <name evidence="7" type="ORF">Acr_06g0003040</name>
</gene>
<evidence type="ECO:0000256" key="1">
    <source>
        <dbReference type="ARBA" id="ARBA00023012"/>
    </source>
</evidence>
<dbReference type="GO" id="GO:0000160">
    <property type="term" value="P:phosphorelay signal transduction system"/>
    <property type="evidence" value="ECO:0007669"/>
    <property type="project" value="UniProtKB-KW"/>
</dbReference>
<proteinExistence type="predicted"/>
<dbReference type="PROSITE" id="PS50110">
    <property type="entry name" value="RESPONSE_REGULATORY"/>
    <property type="match status" value="1"/>
</dbReference>
<dbReference type="GO" id="GO:0009736">
    <property type="term" value="P:cytokinin-activated signaling pathway"/>
    <property type="evidence" value="ECO:0007669"/>
    <property type="project" value="InterPro"/>
</dbReference>
<dbReference type="Gene3D" id="3.40.50.2300">
    <property type="match status" value="1"/>
</dbReference>
<dbReference type="SUPFAM" id="SSF52172">
    <property type="entry name" value="CheY-like"/>
    <property type="match status" value="1"/>
</dbReference>
<keyword evidence="8" id="KW-1185">Reference proteome</keyword>
<comment type="caution">
    <text evidence="7">The sequence shown here is derived from an EMBL/GenBank/DDBJ whole genome shotgun (WGS) entry which is preliminary data.</text>
</comment>
<evidence type="ECO:0000256" key="4">
    <source>
        <dbReference type="PROSITE-ProRule" id="PRU00169"/>
    </source>
</evidence>
<feature type="compositionally biased region" description="Polar residues" evidence="5">
    <location>
        <begin position="239"/>
        <end position="248"/>
    </location>
</feature>
<dbReference type="OrthoDB" id="60033at2759"/>
<evidence type="ECO:0000313" key="8">
    <source>
        <dbReference type="Proteomes" id="UP000585474"/>
    </source>
</evidence>
<dbReference type="PANTHER" id="PTHR43874:SF50">
    <property type="entry name" value="TWO-COMPONENT RESPONSE REGULATOR ARR3-RELATED"/>
    <property type="match status" value="1"/>
</dbReference>
<dbReference type="Proteomes" id="UP000585474">
    <property type="component" value="Unassembled WGS sequence"/>
</dbReference>
<dbReference type="EMBL" id="BJWL01000006">
    <property type="protein sequence ID" value="GFY88364.1"/>
    <property type="molecule type" value="Genomic_DNA"/>
</dbReference>
<feature type="compositionally biased region" description="Low complexity" evidence="5">
    <location>
        <begin position="176"/>
        <end position="238"/>
    </location>
</feature>
<accession>A0A7J0EPF8</accession>
<dbReference type="AlphaFoldDB" id="A0A7J0EPF8"/>
<dbReference type="CDD" id="cd17581">
    <property type="entry name" value="REC_typeA_ARR"/>
    <property type="match status" value="1"/>
</dbReference>
<dbReference type="InterPro" id="IPR045279">
    <property type="entry name" value="ARR-like"/>
</dbReference>
<name>A0A7J0EPF8_9ERIC</name>
<reference evidence="7 8" key="1">
    <citation type="submission" date="2019-07" db="EMBL/GenBank/DDBJ databases">
        <title>De Novo Assembly of kiwifruit Actinidia rufa.</title>
        <authorList>
            <person name="Sugita-Konishi S."/>
            <person name="Sato K."/>
            <person name="Mori E."/>
            <person name="Abe Y."/>
            <person name="Kisaki G."/>
            <person name="Hamano K."/>
            <person name="Suezawa K."/>
            <person name="Otani M."/>
            <person name="Fukuda T."/>
            <person name="Manabe T."/>
            <person name="Gomi K."/>
            <person name="Tabuchi M."/>
            <person name="Akimitsu K."/>
            <person name="Kataoka I."/>
        </authorList>
    </citation>
    <scope>NUCLEOTIDE SEQUENCE [LARGE SCALE GENOMIC DNA]</scope>
    <source>
        <strain evidence="8">cv. Fuchu</strain>
    </source>
</reference>
<feature type="region of interest" description="Disordered" evidence="5">
    <location>
        <begin position="163"/>
        <end position="248"/>
    </location>
</feature>
<evidence type="ECO:0000256" key="2">
    <source>
        <dbReference type="ARBA" id="ARBA00023015"/>
    </source>
</evidence>
<keyword evidence="1" id="KW-0902">Two-component regulatory system</keyword>
<keyword evidence="3" id="KW-0804">Transcription</keyword>
<organism evidence="7 8">
    <name type="scientific">Actinidia rufa</name>
    <dbReference type="NCBI Taxonomy" id="165716"/>
    <lineage>
        <taxon>Eukaryota</taxon>
        <taxon>Viridiplantae</taxon>
        <taxon>Streptophyta</taxon>
        <taxon>Embryophyta</taxon>
        <taxon>Tracheophyta</taxon>
        <taxon>Spermatophyta</taxon>
        <taxon>Magnoliopsida</taxon>
        <taxon>eudicotyledons</taxon>
        <taxon>Gunneridae</taxon>
        <taxon>Pentapetalae</taxon>
        <taxon>asterids</taxon>
        <taxon>Ericales</taxon>
        <taxon>Actinidiaceae</taxon>
        <taxon>Actinidia</taxon>
    </lineage>
</organism>
<dbReference type="Pfam" id="PF00072">
    <property type="entry name" value="Response_reg"/>
    <property type="match status" value="1"/>
</dbReference>
<evidence type="ECO:0000313" key="7">
    <source>
        <dbReference type="EMBL" id="GFY88364.1"/>
    </source>
</evidence>
<evidence type="ECO:0000259" key="6">
    <source>
        <dbReference type="PROSITE" id="PS50110"/>
    </source>
</evidence>
<feature type="modified residue" description="4-aspartylphosphate" evidence="4">
    <location>
        <position position="92"/>
    </location>
</feature>
<evidence type="ECO:0000256" key="5">
    <source>
        <dbReference type="SAM" id="MobiDB-lite"/>
    </source>
</evidence>
<dbReference type="InterPro" id="IPR011006">
    <property type="entry name" value="CheY-like_superfamily"/>
</dbReference>
<keyword evidence="2" id="KW-0805">Transcription regulation</keyword>
<keyword evidence="4" id="KW-0597">Phosphoprotein</keyword>
<sequence>MARNGVSSRRKRSDLIEEDFDEFLPSDPRDVHVLAVDDSLVDRTVIEQLLKISSCKVTAVDSGRRALQFLGLDEEKASVGFDGLKVDMIITDYCMPGMTGYELLKIIKGSSNFREIPVVIMSSENVLARIDRCLEEGAEDFIVKPVKLSDVKRLKDYMFGDDRVQGGINKRKSPESSDPSSSTSQPSTTSSSPAPSSSPQSSDLSSSTSLPSITSSSPASSSSPRSSDSSPLQPSCSPTSLDSPTQRLKMTHFVDEDVEIVIL</sequence>
<dbReference type="SMART" id="SM00448">
    <property type="entry name" value="REC"/>
    <property type="match status" value="1"/>
</dbReference>
<dbReference type="InterPro" id="IPR001789">
    <property type="entry name" value="Sig_transdc_resp-reg_receiver"/>
</dbReference>